<protein>
    <submittedName>
        <fullName evidence="2">GCN5-related N-acetyltransferase</fullName>
    </submittedName>
</protein>
<dbReference type="OrthoDB" id="9797178at2"/>
<name>E0TBV8_PARBH</name>
<evidence type="ECO:0000313" key="2">
    <source>
        <dbReference type="EMBL" id="ADM08451.1"/>
    </source>
</evidence>
<reference evidence="2 3" key="2">
    <citation type="journal article" date="2011" name="J. Bacteriol.">
        <title>Complete genome sequence of strain HTCC2503T of Parvularcula bermudensis, the type species of the order "Parvularculales" in the class Alphaproteobacteria.</title>
        <authorList>
            <person name="Oh H.M."/>
            <person name="Kang I."/>
            <person name="Vergin K.L."/>
            <person name="Kang D."/>
            <person name="Rhee K.H."/>
            <person name="Giovannoni S.J."/>
            <person name="Cho J.C."/>
        </authorList>
    </citation>
    <scope>NUCLEOTIDE SEQUENCE [LARGE SCALE GENOMIC DNA]</scope>
    <source>
        <strain evidence="3">ATCC BAA-594 / HTCC2503 / KCTC 12087</strain>
    </source>
</reference>
<dbReference type="STRING" id="314260.PB2503_01862"/>
<feature type="domain" description="N-acetyltransferase" evidence="1">
    <location>
        <begin position="4"/>
        <end position="154"/>
    </location>
</feature>
<keyword evidence="2" id="KW-0808">Transferase</keyword>
<dbReference type="SUPFAM" id="SSF55729">
    <property type="entry name" value="Acyl-CoA N-acyltransferases (Nat)"/>
    <property type="match status" value="1"/>
</dbReference>
<dbReference type="InterPro" id="IPR000182">
    <property type="entry name" value="GNAT_dom"/>
</dbReference>
<dbReference type="EMBL" id="CP002156">
    <property type="protein sequence ID" value="ADM08451.1"/>
    <property type="molecule type" value="Genomic_DNA"/>
</dbReference>
<dbReference type="Proteomes" id="UP000001302">
    <property type="component" value="Chromosome"/>
</dbReference>
<keyword evidence="3" id="KW-1185">Reference proteome</keyword>
<dbReference type="AlphaFoldDB" id="E0TBV8"/>
<accession>E0TBV8</accession>
<gene>
    <name evidence="2" type="ordered locus">PB2503_01862</name>
</gene>
<organism evidence="2 3">
    <name type="scientific">Parvularcula bermudensis (strain ATCC BAA-594 / HTCC2503 / KCTC 12087)</name>
    <dbReference type="NCBI Taxonomy" id="314260"/>
    <lineage>
        <taxon>Bacteria</taxon>
        <taxon>Pseudomonadati</taxon>
        <taxon>Pseudomonadota</taxon>
        <taxon>Alphaproteobacteria</taxon>
        <taxon>Parvularculales</taxon>
        <taxon>Parvularculaceae</taxon>
        <taxon>Parvularcula</taxon>
    </lineage>
</organism>
<dbReference type="InterPro" id="IPR016181">
    <property type="entry name" value="Acyl_CoA_acyltransferase"/>
</dbReference>
<dbReference type="HOGENOM" id="CLU_081840_3_2_5"/>
<dbReference type="eggNOG" id="COG3153">
    <property type="taxonomic scope" value="Bacteria"/>
</dbReference>
<dbReference type="GO" id="GO:0016747">
    <property type="term" value="F:acyltransferase activity, transferring groups other than amino-acyl groups"/>
    <property type="evidence" value="ECO:0007669"/>
    <property type="project" value="InterPro"/>
</dbReference>
<reference evidence="3" key="1">
    <citation type="submission" date="2010-08" db="EMBL/GenBank/DDBJ databases">
        <title>Genome sequence of Parvularcula bermudensis HTCC2503.</title>
        <authorList>
            <person name="Kang D.-M."/>
            <person name="Oh H.-M."/>
            <person name="Cho J.-C."/>
        </authorList>
    </citation>
    <scope>NUCLEOTIDE SEQUENCE [LARGE SCALE GENOMIC DNA]</scope>
    <source>
        <strain evidence="3">ATCC BAA-594 / HTCC2503 / KCTC 12087</strain>
    </source>
</reference>
<dbReference type="Pfam" id="PF13508">
    <property type="entry name" value="Acetyltransf_7"/>
    <property type="match status" value="1"/>
</dbReference>
<dbReference type="KEGG" id="pbr:PB2503_01862"/>
<evidence type="ECO:0000259" key="1">
    <source>
        <dbReference type="PROSITE" id="PS51186"/>
    </source>
</evidence>
<dbReference type="PROSITE" id="PS51186">
    <property type="entry name" value="GNAT"/>
    <property type="match status" value="1"/>
</dbReference>
<sequence length="182" mass="19256">MPVGDIVEVSDETISGADDVMKAAFGHMVEAQLTHDLRDGAYMLDERVVLQARGVVGYGALSRAIIRYGDNKEVAIAALAPLAVSPSVQREGIGFALAQTLISAWQENGNGAVIVLGHPPFYRRLGFSASLAERHLISPFPEAGDAFMLSDPAGVLCEITGGHVEFPAPFGVGVPRQKEKSA</sequence>
<proteinExistence type="predicted"/>
<evidence type="ECO:0000313" key="3">
    <source>
        <dbReference type="Proteomes" id="UP000001302"/>
    </source>
</evidence>
<dbReference type="RefSeq" id="WP_013299425.1">
    <property type="nucleotide sequence ID" value="NC_014414.1"/>
</dbReference>
<dbReference type="Gene3D" id="3.40.630.30">
    <property type="match status" value="1"/>
</dbReference>